<keyword evidence="6" id="KW-0851">Voltage-gated channel</keyword>
<dbReference type="GO" id="GO:0016020">
    <property type="term" value="C:membrane"/>
    <property type="evidence" value="ECO:0000318"/>
    <property type="project" value="GO_Central"/>
</dbReference>
<feature type="transmembrane region" description="Helical" evidence="13">
    <location>
        <begin position="500"/>
        <end position="519"/>
    </location>
</feature>
<evidence type="ECO:0000256" key="5">
    <source>
        <dbReference type="ARBA" id="ARBA00022826"/>
    </source>
</evidence>
<dbReference type="GO" id="GO:0005267">
    <property type="term" value="F:potassium channel activity"/>
    <property type="evidence" value="ECO:0000318"/>
    <property type="project" value="GO_Central"/>
</dbReference>
<evidence type="ECO:0000256" key="8">
    <source>
        <dbReference type="ARBA" id="ARBA00022989"/>
    </source>
</evidence>
<keyword evidence="11" id="KW-0407">Ion channel</keyword>
<keyword evidence="7" id="KW-0630">Potassium</keyword>
<sequence>MSSPKREQDLQPFAPESSSDFSADSGGNEGFQRQEKAIIQPVSPASFNSMLEDRTREELPSTVGSQTAARTSGNLLEDSMYSLDAEPDFWPSDQVPSSVFEIRGSSSAPNEESASTQPVSPYSLSSMSSPERARERILAKVGSGTAARSTSRILSKVSTGGRIRLERGEASVRFLEESISLNVGKGHISPRWSSNSKQVEGKSMDIFGEISEDDPPGPLSLPVSPPRRVVAMENRRPARTYTEDPVNFHTWDGLKNMTRTAWSSFVSWINRRTLKDIKASIHVLGTYHDAFLYGKVPLTVQTRIRIRTGRIGFLWHILEFLFGVLSASLYIYSTYQADVKDHWVSGLQQAISCAFLADYVLRLYSEPSRFYYVFSFWGAMDFLSLLPVILIFRDDMTGVNFIRLLQFVRILRIFSLINKSHVGRSVNQQIILMSVATFGIIILDAGLIQWIEYYTASESYRETCPQASCFTFWQSFYFLIATVGTVGYGDFAAKTGLGRFVVCITIIGALTLIPIRVGQITSLAYLSPFGGSGRVRSQASRFLILSGGISLLAVQNFLAEFYKHTHRQEFEVFPLRVVIMGSHHPSFDLKQVLSHYGKAEFIEGSVLRPEDLERVSAHKAMAILLVAYQESNNTQLEDSAQIMRALAVHRFCRIHGEITHPIRIIVEVLDPATQRSAVWDEKYTGSIEVICPTKIHYILMARSCFVKGLYTLIANLFTSELRLKHMDERDFLSEYYNSFDNEIYPVILPPPFHGLPFEEVAEMILDIFNSTLFALDTPIPSKVHTKKHREVLLFPKGHIVRLDDVGLVITNDLETAFKISKFQSKEQEVPSPVGVAQRFRALVRSTFQFREQNLDEVGLLMRVRRSFLDNPGTFFRHFPSYTGDGGFGVRSEHVFPEGPDSEFGLESQFRTAIQEVYTQQEYPDWRSNPVSSVGDAQHTVPPEGVPKEATPCGHEELVGGSEFRFSKGMSLEKAAEELLTWPPVRKTAPPHPSVLEQREEEILGNLRDRTLTMVALQIPHILVCCQLGWPTNFFYFLAELRNPKFASPPVVILYPEDPSYMQWGSVGMFADVFFLKGSPKYELDLMRGGVLQAARIVIFSSQGQPVDLGGAGVMDDRFVNRTAAAYTSDIENIVVAANVQRLYGNKAVEKVIVEMQHPNAFHYLRPHYKVPFSQFRRTDYTRNREALIHFGPPFMEGKATSKAMLGFLMRASFFNRNTVSIVEQLIKGGFASTRNGLSSDRQRILDHTEVPPACANKTFQKLYTYLLHEKNMLAIGLYRVRGNLGAPTSYVLTNPRKGCIVNPDDLVYVIT</sequence>
<evidence type="ECO:0000256" key="11">
    <source>
        <dbReference type="ARBA" id="ARBA00023303"/>
    </source>
</evidence>
<feature type="transmembrane region" description="Helical" evidence="13">
    <location>
        <begin position="430"/>
        <end position="451"/>
    </location>
</feature>
<evidence type="ECO:0000256" key="1">
    <source>
        <dbReference type="ARBA" id="ARBA00004141"/>
    </source>
</evidence>
<evidence type="ECO:0000256" key="4">
    <source>
        <dbReference type="ARBA" id="ARBA00022692"/>
    </source>
</evidence>
<feature type="transmembrane region" description="Helical" evidence="13">
    <location>
        <begin position="313"/>
        <end position="331"/>
    </location>
</feature>
<evidence type="ECO:0000256" key="3">
    <source>
        <dbReference type="ARBA" id="ARBA00022538"/>
    </source>
</evidence>
<dbReference type="GO" id="GO:0034702">
    <property type="term" value="C:monoatomic ion channel complex"/>
    <property type="evidence" value="ECO:0007669"/>
    <property type="project" value="UniProtKB-KW"/>
</dbReference>
<dbReference type="InterPro" id="IPR003929">
    <property type="entry name" value="K_chnl_BK_asu"/>
</dbReference>
<feature type="domain" description="Ion transport" evidence="14">
    <location>
        <begin position="314"/>
        <end position="522"/>
    </location>
</feature>
<feature type="region of interest" description="Disordered" evidence="12">
    <location>
        <begin position="929"/>
        <end position="951"/>
    </location>
</feature>
<evidence type="ECO:0000313" key="18">
    <source>
        <dbReference type="EMBL" id="PTQ28611.1"/>
    </source>
</evidence>
<feature type="region of interest" description="Disordered" evidence="12">
    <location>
        <begin position="1"/>
        <end position="80"/>
    </location>
</feature>
<feature type="domain" description="Ca2+-activated K+ channel Slowpoke-like C-terminal" evidence="16">
    <location>
        <begin position="1255"/>
        <end position="1310"/>
    </location>
</feature>
<evidence type="ECO:0000259" key="14">
    <source>
        <dbReference type="Pfam" id="PF00520"/>
    </source>
</evidence>
<dbReference type="InterPro" id="IPR048735">
    <property type="entry name" value="Slowpoke-like_C"/>
</dbReference>
<protein>
    <submittedName>
        <fullName evidence="18">Uncharacterized protein</fullName>
    </submittedName>
</protein>
<feature type="transmembrane region" description="Helical" evidence="13">
    <location>
        <begin position="471"/>
        <end position="488"/>
    </location>
</feature>
<feature type="compositionally biased region" description="Polar residues" evidence="12">
    <location>
        <begin position="104"/>
        <end position="117"/>
    </location>
</feature>
<evidence type="ECO:0000256" key="2">
    <source>
        <dbReference type="ARBA" id="ARBA00022448"/>
    </source>
</evidence>
<dbReference type="EMBL" id="KZ772829">
    <property type="protein sequence ID" value="PTQ28611.1"/>
    <property type="molecule type" value="Genomic_DNA"/>
</dbReference>
<gene>
    <name evidence="18" type="ORF">MARPO_0159s0025</name>
</gene>
<evidence type="ECO:0000256" key="10">
    <source>
        <dbReference type="ARBA" id="ARBA00023136"/>
    </source>
</evidence>
<dbReference type="GO" id="GO:0071805">
    <property type="term" value="P:potassium ion transmembrane transport"/>
    <property type="evidence" value="ECO:0000318"/>
    <property type="project" value="GO_Central"/>
</dbReference>
<name>A0A2R6W437_MARPO</name>
<feature type="compositionally biased region" description="Low complexity" evidence="12">
    <location>
        <begin position="118"/>
        <end position="130"/>
    </location>
</feature>
<dbReference type="Pfam" id="PF21014">
    <property type="entry name" value="Slowpoke_C"/>
    <property type="match status" value="1"/>
</dbReference>
<evidence type="ECO:0000256" key="7">
    <source>
        <dbReference type="ARBA" id="ARBA00022958"/>
    </source>
</evidence>
<keyword evidence="2" id="KW-0813">Transport</keyword>
<feature type="transmembrane region" description="Helical" evidence="13">
    <location>
        <begin position="370"/>
        <end position="392"/>
    </location>
</feature>
<dbReference type="Gramene" id="Mp3g20950.1">
    <property type="protein sequence ID" value="Mp3g20950.1.cds"/>
    <property type="gene ID" value="Mp3g20950"/>
</dbReference>
<evidence type="ECO:0000259" key="16">
    <source>
        <dbReference type="Pfam" id="PF21014"/>
    </source>
</evidence>
<keyword evidence="10 13" id="KW-0472">Membrane</keyword>
<evidence type="ECO:0000256" key="13">
    <source>
        <dbReference type="SAM" id="Phobius"/>
    </source>
</evidence>
<organism evidence="18 19">
    <name type="scientific">Marchantia polymorpha</name>
    <name type="common">Common liverwort</name>
    <name type="synonym">Marchantia aquatica</name>
    <dbReference type="NCBI Taxonomy" id="3197"/>
    <lineage>
        <taxon>Eukaryota</taxon>
        <taxon>Viridiplantae</taxon>
        <taxon>Streptophyta</taxon>
        <taxon>Embryophyta</taxon>
        <taxon>Marchantiophyta</taxon>
        <taxon>Marchantiopsida</taxon>
        <taxon>Marchantiidae</taxon>
        <taxon>Marchantiales</taxon>
        <taxon>Marchantiaceae</taxon>
        <taxon>Marchantia</taxon>
    </lineage>
</organism>
<evidence type="ECO:0000259" key="17">
    <source>
        <dbReference type="Pfam" id="PF22614"/>
    </source>
</evidence>
<keyword evidence="8 13" id="KW-1133">Transmembrane helix</keyword>
<evidence type="ECO:0000256" key="9">
    <source>
        <dbReference type="ARBA" id="ARBA00023065"/>
    </source>
</evidence>
<dbReference type="Pfam" id="PF22614">
    <property type="entry name" value="Slo-like_RCK"/>
    <property type="match status" value="2"/>
</dbReference>
<feature type="region of interest" description="Disordered" evidence="12">
    <location>
        <begin position="103"/>
        <end position="131"/>
    </location>
</feature>
<comment type="subcellular location">
    <subcellularLocation>
        <location evidence="1">Membrane</location>
        <topology evidence="1">Multi-pass membrane protein</topology>
    </subcellularLocation>
</comment>
<keyword evidence="5" id="KW-0631">Potassium channel</keyword>
<dbReference type="OrthoDB" id="1904634at2759"/>
<evidence type="ECO:0000313" key="19">
    <source>
        <dbReference type="Proteomes" id="UP000244005"/>
    </source>
</evidence>
<feature type="domain" description="RCK N-terminal" evidence="17">
    <location>
        <begin position="1019"/>
        <end position="1142"/>
    </location>
</feature>
<dbReference type="Pfam" id="PF00520">
    <property type="entry name" value="Ion_trans"/>
    <property type="match status" value="1"/>
</dbReference>
<evidence type="ECO:0000256" key="6">
    <source>
        <dbReference type="ARBA" id="ARBA00022882"/>
    </source>
</evidence>
<dbReference type="SUPFAM" id="SSF81324">
    <property type="entry name" value="Voltage-gated potassium channels"/>
    <property type="match status" value="1"/>
</dbReference>
<dbReference type="Proteomes" id="UP000244005">
    <property type="component" value="Unassembled WGS sequence"/>
</dbReference>
<keyword evidence="19" id="KW-1185">Reference proteome</keyword>
<feature type="compositionally biased region" description="Polar residues" evidence="12">
    <location>
        <begin position="62"/>
        <end position="74"/>
    </location>
</feature>
<dbReference type="InterPro" id="IPR047871">
    <property type="entry name" value="K_chnl_Slo-like"/>
</dbReference>
<dbReference type="PANTHER" id="PTHR10027">
    <property type="entry name" value="CALCIUM-ACTIVATED POTASSIUM CHANNEL ALPHA CHAIN"/>
    <property type="match status" value="1"/>
</dbReference>
<accession>A0A2R6W437</accession>
<reference evidence="19" key="1">
    <citation type="journal article" date="2017" name="Cell">
        <title>Insights into land plant evolution garnered from the Marchantia polymorpha genome.</title>
        <authorList>
            <person name="Bowman J.L."/>
            <person name="Kohchi T."/>
            <person name="Yamato K.T."/>
            <person name="Jenkins J."/>
            <person name="Shu S."/>
            <person name="Ishizaki K."/>
            <person name="Yamaoka S."/>
            <person name="Nishihama R."/>
            <person name="Nakamura Y."/>
            <person name="Berger F."/>
            <person name="Adam C."/>
            <person name="Aki S.S."/>
            <person name="Althoff F."/>
            <person name="Araki T."/>
            <person name="Arteaga-Vazquez M.A."/>
            <person name="Balasubrmanian S."/>
            <person name="Barry K."/>
            <person name="Bauer D."/>
            <person name="Boehm C.R."/>
            <person name="Briginshaw L."/>
            <person name="Caballero-Perez J."/>
            <person name="Catarino B."/>
            <person name="Chen F."/>
            <person name="Chiyoda S."/>
            <person name="Chovatia M."/>
            <person name="Davies K.M."/>
            <person name="Delmans M."/>
            <person name="Demura T."/>
            <person name="Dierschke T."/>
            <person name="Dolan L."/>
            <person name="Dorantes-Acosta A.E."/>
            <person name="Eklund D.M."/>
            <person name="Florent S.N."/>
            <person name="Flores-Sandoval E."/>
            <person name="Fujiyama A."/>
            <person name="Fukuzawa H."/>
            <person name="Galik B."/>
            <person name="Grimanelli D."/>
            <person name="Grimwood J."/>
            <person name="Grossniklaus U."/>
            <person name="Hamada T."/>
            <person name="Haseloff J."/>
            <person name="Hetherington A.J."/>
            <person name="Higo A."/>
            <person name="Hirakawa Y."/>
            <person name="Hundley H.N."/>
            <person name="Ikeda Y."/>
            <person name="Inoue K."/>
            <person name="Inoue S.I."/>
            <person name="Ishida S."/>
            <person name="Jia Q."/>
            <person name="Kakita M."/>
            <person name="Kanazawa T."/>
            <person name="Kawai Y."/>
            <person name="Kawashima T."/>
            <person name="Kennedy M."/>
            <person name="Kinose K."/>
            <person name="Kinoshita T."/>
            <person name="Kohara Y."/>
            <person name="Koide E."/>
            <person name="Komatsu K."/>
            <person name="Kopischke S."/>
            <person name="Kubo M."/>
            <person name="Kyozuka J."/>
            <person name="Lagercrantz U."/>
            <person name="Lin S.S."/>
            <person name="Lindquist E."/>
            <person name="Lipzen A.M."/>
            <person name="Lu C.W."/>
            <person name="De Luna E."/>
            <person name="Martienssen R.A."/>
            <person name="Minamino N."/>
            <person name="Mizutani M."/>
            <person name="Mizutani M."/>
            <person name="Mochizuki N."/>
            <person name="Monte I."/>
            <person name="Mosher R."/>
            <person name="Nagasaki H."/>
            <person name="Nakagami H."/>
            <person name="Naramoto S."/>
            <person name="Nishitani K."/>
            <person name="Ohtani M."/>
            <person name="Okamoto T."/>
            <person name="Okumura M."/>
            <person name="Phillips J."/>
            <person name="Pollak B."/>
            <person name="Reinders A."/>
            <person name="Rovekamp M."/>
            <person name="Sano R."/>
            <person name="Sawa S."/>
            <person name="Schmid M.W."/>
            <person name="Shirakawa M."/>
            <person name="Solano R."/>
            <person name="Spunde A."/>
            <person name="Suetsugu N."/>
            <person name="Sugano S."/>
            <person name="Sugiyama A."/>
            <person name="Sun R."/>
            <person name="Suzuki Y."/>
            <person name="Takenaka M."/>
            <person name="Takezawa D."/>
            <person name="Tomogane H."/>
            <person name="Tsuzuki M."/>
            <person name="Ueda T."/>
            <person name="Umeda M."/>
            <person name="Ward J.M."/>
            <person name="Watanabe Y."/>
            <person name="Yazaki K."/>
            <person name="Yokoyama R."/>
            <person name="Yoshitake Y."/>
            <person name="Yotsui I."/>
            <person name="Zachgo S."/>
            <person name="Schmutz J."/>
        </authorList>
    </citation>
    <scope>NUCLEOTIDE SEQUENCE [LARGE SCALE GENOMIC DNA]</scope>
    <source>
        <strain evidence="19">Tak-1</strain>
    </source>
</reference>
<feature type="domain" description="RCK N-terminal" evidence="17">
    <location>
        <begin position="540"/>
        <end position="652"/>
    </location>
</feature>
<dbReference type="Pfam" id="PF03493">
    <property type="entry name" value="BK_channel_a"/>
    <property type="match status" value="1"/>
</dbReference>
<dbReference type="Gene3D" id="1.10.287.70">
    <property type="match status" value="1"/>
</dbReference>
<dbReference type="InterPro" id="IPR005821">
    <property type="entry name" value="Ion_trans_dom"/>
</dbReference>
<dbReference type="PANTHER" id="PTHR10027:SF39">
    <property type="entry name" value="CALCIUM-ACTIVATED POTASSIUM CHANNEL BK ALPHA SUBUNIT DOMAIN-CONTAINING PROTEIN"/>
    <property type="match status" value="1"/>
</dbReference>
<keyword evidence="3" id="KW-0633">Potassium transport</keyword>
<dbReference type="Gene3D" id="3.40.50.720">
    <property type="entry name" value="NAD(P)-binding Rossmann-like Domain"/>
    <property type="match status" value="2"/>
</dbReference>
<proteinExistence type="predicted"/>
<keyword evidence="9" id="KW-0406">Ion transport</keyword>
<evidence type="ECO:0000256" key="12">
    <source>
        <dbReference type="SAM" id="MobiDB-lite"/>
    </source>
</evidence>
<dbReference type="InterPro" id="IPR003148">
    <property type="entry name" value="RCK_N"/>
</dbReference>
<keyword evidence="4 13" id="KW-0812">Transmembrane</keyword>
<feature type="domain" description="Calcium-activated potassium channel BK alpha subunit" evidence="15">
    <location>
        <begin position="688"/>
        <end position="775"/>
    </location>
</feature>
<evidence type="ECO:0000259" key="15">
    <source>
        <dbReference type="Pfam" id="PF03493"/>
    </source>
</evidence>